<dbReference type="FunFam" id="3.40.50.720:FF:000084">
    <property type="entry name" value="Short-chain dehydrogenase reductase"/>
    <property type="match status" value="1"/>
</dbReference>
<evidence type="ECO:0000256" key="1">
    <source>
        <dbReference type="ARBA" id="ARBA00006484"/>
    </source>
</evidence>
<dbReference type="SUPFAM" id="SSF51735">
    <property type="entry name" value="NAD(P)-binding Rossmann-fold domains"/>
    <property type="match status" value="1"/>
</dbReference>
<dbReference type="OrthoDB" id="9788235at2"/>
<dbReference type="InterPro" id="IPR002347">
    <property type="entry name" value="SDR_fam"/>
</dbReference>
<dbReference type="PROSITE" id="PS00061">
    <property type="entry name" value="ADH_SHORT"/>
    <property type="match status" value="1"/>
</dbReference>
<reference evidence="5 6" key="1">
    <citation type="submission" date="2018-08" db="EMBL/GenBank/DDBJ databases">
        <title>Comamonas testosteroni strain SWCO2.</title>
        <authorList>
            <person name="Jiang N."/>
            <person name="Zhang X.Z."/>
        </authorList>
    </citation>
    <scope>NUCLEOTIDE SEQUENCE [LARGE SCALE GENOMIC DNA]</scope>
    <source>
        <strain evidence="5 6">SWCO2</strain>
    </source>
</reference>
<dbReference type="InterPro" id="IPR057326">
    <property type="entry name" value="KR_dom"/>
</dbReference>
<dbReference type="InterPro" id="IPR036291">
    <property type="entry name" value="NAD(P)-bd_dom_sf"/>
</dbReference>
<dbReference type="Pfam" id="PF13561">
    <property type="entry name" value="adh_short_C2"/>
    <property type="match status" value="1"/>
</dbReference>
<dbReference type="Gene3D" id="3.40.50.720">
    <property type="entry name" value="NAD(P)-binding Rossmann-like Domain"/>
    <property type="match status" value="1"/>
</dbReference>
<comment type="caution">
    <text evidence="5">The sequence shown here is derived from an EMBL/GenBank/DDBJ whole genome shotgun (WGS) entry which is preliminary data.</text>
</comment>
<dbReference type="Proteomes" id="UP000261948">
    <property type="component" value="Unassembled WGS sequence"/>
</dbReference>
<gene>
    <name evidence="5" type="ORF">DZC30_08795</name>
</gene>
<protein>
    <submittedName>
        <fullName evidence="5">SDR family oxidoreductase</fullName>
    </submittedName>
</protein>
<dbReference type="AlphaFoldDB" id="A0A373FMF9"/>
<accession>A0A373FMF9</accession>
<dbReference type="PANTHER" id="PTHR24321">
    <property type="entry name" value="DEHYDROGENASES, SHORT CHAIN"/>
    <property type="match status" value="1"/>
</dbReference>
<comment type="similarity">
    <text evidence="1">Belongs to the short-chain dehydrogenases/reductases (SDR) family.</text>
</comment>
<evidence type="ECO:0000256" key="2">
    <source>
        <dbReference type="ARBA" id="ARBA00023002"/>
    </source>
</evidence>
<evidence type="ECO:0000313" key="5">
    <source>
        <dbReference type="EMBL" id="RGE45361.1"/>
    </source>
</evidence>
<dbReference type="CDD" id="cd05233">
    <property type="entry name" value="SDR_c"/>
    <property type="match status" value="1"/>
</dbReference>
<dbReference type="SMART" id="SM00822">
    <property type="entry name" value="PKS_KR"/>
    <property type="match status" value="1"/>
</dbReference>
<keyword evidence="2" id="KW-0560">Oxidoreductase</keyword>
<dbReference type="PANTHER" id="PTHR24321:SF8">
    <property type="entry name" value="ESTRADIOL 17-BETA-DEHYDROGENASE 8-RELATED"/>
    <property type="match status" value="1"/>
</dbReference>
<sequence length="253" mass="26493">MNPTNQQISGLKDKVVLITGGASGIGLASAQVAAANGAKVVCADLQQSHDLPAGCEFQKLDVSNWEQTQTLVQSVLARHGQIDGLVTSAGISRVGDLEGMTLQEWEQVLQINLTGTMYSARAVAAHMKQRKQGSIVTIASINGMLGNPSNLAYCTSKGAVIQMVRSLAADLGPHGVRINSISPGLIETPMTAGLDQSPAFAGFVKQHLLKRQGRASEVGNAVAFLLSDMASFVTGINMPVDGGFSSAKVIEMY</sequence>
<dbReference type="InterPro" id="IPR020904">
    <property type="entry name" value="Sc_DH/Rdtase_CS"/>
</dbReference>
<evidence type="ECO:0000256" key="3">
    <source>
        <dbReference type="ARBA" id="ARBA00023027"/>
    </source>
</evidence>
<dbReference type="GO" id="GO:0016491">
    <property type="term" value="F:oxidoreductase activity"/>
    <property type="evidence" value="ECO:0007669"/>
    <property type="project" value="UniProtKB-KW"/>
</dbReference>
<proteinExistence type="inferred from homology"/>
<dbReference type="EMBL" id="QURR01000009">
    <property type="protein sequence ID" value="RGE45361.1"/>
    <property type="molecule type" value="Genomic_DNA"/>
</dbReference>
<name>A0A373FMF9_COMTE</name>
<evidence type="ECO:0000313" key="6">
    <source>
        <dbReference type="Proteomes" id="UP000261948"/>
    </source>
</evidence>
<keyword evidence="6" id="KW-1185">Reference proteome</keyword>
<dbReference type="PRINTS" id="PR00081">
    <property type="entry name" value="GDHRDH"/>
</dbReference>
<keyword evidence="3" id="KW-0520">NAD</keyword>
<dbReference type="PRINTS" id="PR00080">
    <property type="entry name" value="SDRFAMILY"/>
</dbReference>
<organism evidence="5 6">
    <name type="scientific">Comamonas testosteroni</name>
    <name type="common">Pseudomonas testosteroni</name>
    <dbReference type="NCBI Taxonomy" id="285"/>
    <lineage>
        <taxon>Bacteria</taxon>
        <taxon>Pseudomonadati</taxon>
        <taxon>Pseudomonadota</taxon>
        <taxon>Betaproteobacteria</taxon>
        <taxon>Burkholderiales</taxon>
        <taxon>Comamonadaceae</taxon>
        <taxon>Comamonas</taxon>
    </lineage>
</organism>
<feature type="domain" description="Ketoreductase" evidence="4">
    <location>
        <begin position="14"/>
        <end position="184"/>
    </location>
</feature>
<evidence type="ECO:0000259" key="4">
    <source>
        <dbReference type="SMART" id="SM00822"/>
    </source>
</evidence>